<feature type="non-terminal residue" evidence="1">
    <location>
        <position position="1"/>
    </location>
</feature>
<name>A0A371E1V8_MUCPR</name>
<evidence type="ECO:0000313" key="1">
    <source>
        <dbReference type="EMBL" id="RDX59350.1"/>
    </source>
</evidence>
<reference evidence="1" key="1">
    <citation type="submission" date="2018-05" db="EMBL/GenBank/DDBJ databases">
        <title>Draft genome of Mucuna pruriens seed.</title>
        <authorList>
            <person name="Nnadi N.E."/>
            <person name="Vos R."/>
            <person name="Hasami M.H."/>
            <person name="Devisetty U.K."/>
            <person name="Aguiy J.C."/>
        </authorList>
    </citation>
    <scope>NUCLEOTIDE SEQUENCE [LARGE SCALE GENOMIC DNA]</scope>
    <source>
        <strain evidence="1">JCA_2017</strain>
    </source>
</reference>
<dbReference type="AlphaFoldDB" id="A0A371E1V8"/>
<organism evidence="1 2">
    <name type="scientific">Mucuna pruriens</name>
    <name type="common">Velvet bean</name>
    <name type="synonym">Dolichos pruriens</name>
    <dbReference type="NCBI Taxonomy" id="157652"/>
    <lineage>
        <taxon>Eukaryota</taxon>
        <taxon>Viridiplantae</taxon>
        <taxon>Streptophyta</taxon>
        <taxon>Embryophyta</taxon>
        <taxon>Tracheophyta</taxon>
        <taxon>Spermatophyta</taxon>
        <taxon>Magnoliopsida</taxon>
        <taxon>eudicotyledons</taxon>
        <taxon>Gunneridae</taxon>
        <taxon>Pentapetalae</taxon>
        <taxon>rosids</taxon>
        <taxon>fabids</taxon>
        <taxon>Fabales</taxon>
        <taxon>Fabaceae</taxon>
        <taxon>Papilionoideae</taxon>
        <taxon>50 kb inversion clade</taxon>
        <taxon>NPAAA clade</taxon>
        <taxon>indigoferoid/millettioid clade</taxon>
        <taxon>Phaseoleae</taxon>
        <taxon>Mucuna</taxon>
    </lineage>
</organism>
<dbReference type="Proteomes" id="UP000257109">
    <property type="component" value="Unassembled WGS sequence"/>
</dbReference>
<comment type="caution">
    <text evidence="1">The sequence shown here is derived from an EMBL/GenBank/DDBJ whole genome shotgun (WGS) entry which is preliminary data.</text>
</comment>
<accession>A0A371E1V8</accession>
<dbReference type="EMBL" id="QJKJ01017189">
    <property type="protein sequence ID" value="RDX59350.1"/>
    <property type="molecule type" value="Genomic_DNA"/>
</dbReference>
<proteinExistence type="predicted"/>
<gene>
    <name evidence="1" type="ORF">CR513_61871</name>
</gene>
<sequence length="143" mass="16504">MQLREQFGFESSLALFLALETELIYIIVDKRDVKICKVVTLENVVDCLTKPLLNRSLIRFKNRHRLKIDSMTQLIYTTFHELEIQLKLRFDTQRHKGTCVPRTLSMQNANSCLAGADFGLVSIDTDLSRSRLSTDTNMTESNY</sequence>
<evidence type="ECO:0000313" key="2">
    <source>
        <dbReference type="Proteomes" id="UP000257109"/>
    </source>
</evidence>
<keyword evidence="2" id="KW-1185">Reference proteome</keyword>
<protein>
    <submittedName>
        <fullName evidence="1">Uncharacterized protein</fullName>
    </submittedName>
</protein>